<dbReference type="Gene3D" id="2.70.70.10">
    <property type="entry name" value="Glucose Permease (Domain IIA)"/>
    <property type="match status" value="1"/>
</dbReference>
<dbReference type="EMBL" id="DXGA01000188">
    <property type="protein sequence ID" value="HIW94605.1"/>
    <property type="molecule type" value="Genomic_DNA"/>
</dbReference>
<dbReference type="PANTHER" id="PTHR21666">
    <property type="entry name" value="PEPTIDASE-RELATED"/>
    <property type="match status" value="1"/>
</dbReference>
<evidence type="ECO:0000256" key="2">
    <source>
        <dbReference type="SAM" id="Phobius"/>
    </source>
</evidence>
<dbReference type="AlphaFoldDB" id="A0A9D1UQ35"/>
<evidence type="ECO:0000259" key="3">
    <source>
        <dbReference type="Pfam" id="PF01551"/>
    </source>
</evidence>
<keyword evidence="2" id="KW-1133">Transmembrane helix</keyword>
<keyword evidence="2" id="KW-0472">Membrane</keyword>
<evidence type="ECO:0000256" key="1">
    <source>
        <dbReference type="SAM" id="MobiDB-lite"/>
    </source>
</evidence>
<feature type="region of interest" description="Disordered" evidence="1">
    <location>
        <begin position="69"/>
        <end position="91"/>
    </location>
</feature>
<reference evidence="4" key="1">
    <citation type="journal article" date="2021" name="PeerJ">
        <title>Extensive microbial diversity within the chicken gut microbiome revealed by metagenomics and culture.</title>
        <authorList>
            <person name="Gilroy R."/>
            <person name="Ravi A."/>
            <person name="Getino M."/>
            <person name="Pursley I."/>
            <person name="Horton D.L."/>
            <person name="Alikhan N.F."/>
            <person name="Baker D."/>
            <person name="Gharbi K."/>
            <person name="Hall N."/>
            <person name="Watson M."/>
            <person name="Adriaenssens E.M."/>
            <person name="Foster-Nyarko E."/>
            <person name="Jarju S."/>
            <person name="Secka A."/>
            <person name="Antonio M."/>
            <person name="Oren A."/>
            <person name="Chaudhuri R.R."/>
            <person name="La Ragione R."/>
            <person name="Hildebrand F."/>
            <person name="Pallen M.J."/>
        </authorList>
    </citation>
    <scope>NUCLEOTIDE SEQUENCE</scope>
    <source>
        <strain evidence="4">ChiGjej6B6-1540</strain>
    </source>
</reference>
<keyword evidence="2" id="KW-0812">Transmembrane</keyword>
<dbReference type="InterPro" id="IPR011055">
    <property type="entry name" value="Dup_hybrid_motif"/>
</dbReference>
<dbReference type="InterPro" id="IPR050570">
    <property type="entry name" value="Cell_wall_metabolism_enzyme"/>
</dbReference>
<organism evidence="4 5">
    <name type="scientific">Candidatus Flavonifractor merdipullorum</name>
    <dbReference type="NCBI Taxonomy" id="2838590"/>
    <lineage>
        <taxon>Bacteria</taxon>
        <taxon>Bacillati</taxon>
        <taxon>Bacillota</taxon>
        <taxon>Clostridia</taxon>
        <taxon>Eubacteriales</taxon>
        <taxon>Oscillospiraceae</taxon>
        <taxon>Flavonifractor</taxon>
    </lineage>
</organism>
<evidence type="ECO:0000313" key="5">
    <source>
        <dbReference type="Proteomes" id="UP000824192"/>
    </source>
</evidence>
<dbReference type="Pfam" id="PF01551">
    <property type="entry name" value="Peptidase_M23"/>
    <property type="match status" value="1"/>
</dbReference>
<dbReference type="Proteomes" id="UP000824192">
    <property type="component" value="Unassembled WGS sequence"/>
</dbReference>
<evidence type="ECO:0000313" key="4">
    <source>
        <dbReference type="EMBL" id="HIW94605.1"/>
    </source>
</evidence>
<gene>
    <name evidence="4" type="ORF">H9868_08740</name>
</gene>
<comment type="caution">
    <text evidence="4">The sequence shown here is derived from an EMBL/GenBank/DDBJ whole genome shotgun (WGS) entry which is preliminary data.</text>
</comment>
<feature type="domain" description="M23ase beta-sheet core" evidence="3">
    <location>
        <begin position="130"/>
        <end position="228"/>
    </location>
</feature>
<dbReference type="GO" id="GO:0004222">
    <property type="term" value="F:metalloendopeptidase activity"/>
    <property type="evidence" value="ECO:0007669"/>
    <property type="project" value="TreeGrafter"/>
</dbReference>
<accession>A0A9D1UQ35</accession>
<dbReference type="CDD" id="cd12797">
    <property type="entry name" value="M23_peptidase"/>
    <property type="match status" value="1"/>
</dbReference>
<name>A0A9D1UQ35_9FIRM</name>
<protein>
    <submittedName>
        <fullName evidence="4">Peptidoglycan DD-metalloendopeptidase family protein</fullName>
    </submittedName>
</protein>
<feature type="transmembrane region" description="Helical" evidence="2">
    <location>
        <begin position="12"/>
        <end position="37"/>
    </location>
</feature>
<dbReference type="SUPFAM" id="SSF51261">
    <property type="entry name" value="Duplicated hybrid motif"/>
    <property type="match status" value="1"/>
</dbReference>
<dbReference type="PANTHER" id="PTHR21666:SF270">
    <property type="entry name" value="MUREIN HYDROLASE ACTIVATOR ENVC"/>
    <property type="match status" value="1"/>
</dbReference>
<sequence length="236" mass="24170">MKQPFKERIGDFMAGKGFYIVLLLCVAAIGISGYYLYTTFQNVAPVSGPVRVTVTPPAVTQTAAPVKPTVPAATATPRPTKAQPVASAAPTPAPTQQAADFFTWPVKGEVLSAYSGGALVYSETMGDWRTHDGLDIAAETGINVLAAADGTVVDVVNDALLGTVVTIDHGAGLTSSYAGLTETPSVETGDTVSAGQVIGMVGDTAVGESALASHLHFSMAVDGVAVDPMDYLPDQA</sequence>
<proteinExistence type="predicted"/>
<reference evidence="4" key="2">
    <citation type="submission" date="2021-04" db="EMBL/GenBank/DDBJ databases">
        <authorList>
            <person name="Gilroy R."/>
        </authorList>
    </citation>
    <scope>NUCLEOTIDE SEQUENCE</scope>
    <source>
        <strain evidence="4">ChiGjej6B6-1540</strain>
    </source>
</reference>
<dbReference type="InterPro" id="IPR016047">
    <property type="entry name" value="M23ase_b-sheet_dom"/>
</dbReference>